<dbReference type="HOGENOM" id="CLU_2262922_0_0_1"/>
<dbReference type="AlphaFoldDB" id="A0A086T9M2"/>
<reference evidence="3" key="1">
    <citation type="journal article" date="2014" name="Genome Announc.">
        <title>Genome sequence and annotation of Acremonium chrysogenum, producer of the beta-lactam antibiotic cephalosporin C.</title>
        <authorList>
            <person name="Terfehr D."/>
            <person name="Dahlmann T.A."/>
            <person name="Specht T."/>
            <person name="Zadra I."/>
            <person name="Kuernsteiner H."/>
            <person name="Kueck U."/>
        </authorList>
    </citation>
    <scope>NUCLEOTIDE SEQUENCE [LARGE SCALE GENOMIC DNA]</scope>
    <source>
        <strain evidence="3">ATCC 11550 / CBS 779.69 / DSM 880 / IAM 14645 / JCM 23072 / IMI 49137</strain>
    </source>
</reference>
<proteinExistence type="predicted"/>
<accession>A0A086T9M2</accession>
<sequence>MASKADRFHSRRHRDHSRIRRRRGHLILKAIVLQVRARRCRSRNASTRDDGIDNEEARKEEWFFMNSPARNRIDKSFSGFPIRAVTASPDWAHAARRQWPFAA</sequence>
<feature type="region of interest" description="Disordered" evidence="1">
    <location>
        <begin position="1"/>
        <end position="21"/>
    </location>
</feature>
<organism evidence="2 3">
    <name type="scientific">Hapsidospora chrysogenum (strain ATCC 11550 / CBS 779.69 / DSM 880 / IAM 14645 / JCM 23072 / IMI 49137)</name>
    <name type="common">Acremonium chrysogenum</name>
    <dbReference type="NCBI Taxonomy" id="857340"/>
    <lineage>
        <taxon>Eukaryota</taxon>
        <taxon>Fungi</taxon>
        <taxon>Dikarya</taxon>
        <taxon>Ascomycota</taxon>
        <taxon>Pezizomycotina</taxon>
        <taxon>Sordariomycetes</taxon>
        <taxon>Hypocreomycetidae</taxon>
        <taxon>Hypocreales</taxon>
        <taxon>Bionectriaceae</taxon>
        <taxon>Hapsidospora</taxon>
    </lineage>
</organism>
<evidence type="ECO:0000313" key="2">
    <source>
        <dbReference type="EMBL" id="KFH46054.1"/>
    </source>
</evidence>
<dbReference type="EMBL" id="JPKY01000023">
    <property type="protein sequence ID" value="KFH46054.1"/>
    <property type="molecule type" value="Genomic_DNA"/>
</dbReference>
<keyword evidence="3" id="KW-1185">Reference proteome</keyword>
<comment type="caution">
    <text evidence="2">The sequence shown here is derived from an EMBL/GenBank/DDBJ whole genome shotgun (WGS) entry which is preliminary data.</text>
</comment>
<dbReference type="Proteomes" id="UP000029964">
    <property type="component" value="Unassembled WGS sequence"/>
</dbReference>
<protein>
    <submittedName>
        <fullName evidence="2">Uncharacterized protein</fullName>
    </submittedName>
</protein>
<evidence type="ECO:0000256" key="1">
    <source>
        <dbReference type="SAM" id="MobiDB-lite"/>
    </source>
</evidence>
<feature type="compositionally biased region" description="Basic residues" evidence="1">
    <location>
        <begin position="9"/>
        <end position="21"/>
    </location>
</feature>
<evidence type="ECO:0000313" key="3">
    <source>
        <dbReference type="Proteomes" id="UP000029964"/>
    </source>
</evidence>
<name>A0A086T9M2_HAPC1</name>
<gene>
    <name evidence="2" type="ORF">ACRE_030480</name>
</gene>